<dbReference type="EMBL" id="CM004395">
    <property type="protein sequence ID" value="OAY40505.1"/>
    <property type="molecule type" value="Genomic_DNA"/>
</dbReference>
<dbReference type="AlphaFoldDB" id="A0A2C9V795"/>
<organism evidence="1">
    <name type="scientific">Manihot esculenta</name>
    <name type="common">Cassava</name>
    <name type="synonym">Jatropha manihot</name>
    <dbReference type="NCBI Taxonomy" id="3983"/>
    <lineage>
        <taxon>Eukaryota</taxon>
        <taxon>Viridiplantae</taxon>
        <taxon>Streptophyta</taxon>
        <taxon>Embryophyta</taxon>
        <taxon>Tracheophyta</taxon>
        <taxon>Spermatophyta</taxon>
        <taxon>Magnoliopsida</taxon>
        <taxon>eudicotyledons</taxon>
        <taxon>Gunneridae</taxon>
        <taxon>Pentapetalae</taxon>
        <taxon>rosids</taxon>
        <taxon>fabids</taxon>
        <taxon>Malpighiales</taxon>
        <taxon>Euphorbiaceae</taxon>
        <taxon>Crotonoideae</taxon>
        <taxon>Manihoteae</taxon>
        <taxon>Manihot</taxon>
    </lineage>
</organism>
<protein>
    <submittedName>
        <fullName evidence="1">Uncharacterized protein</fullName>
    </submittedName>
</protein>
<sequence>MLLDLQLGANIRPCCLNSIRTKVNQGFPEVDCLPLESQ</sequence>
<evidence type="ECO:0000313" key="1">
    <source>
        <dbReference type="EMBL" id="OAY40505.1"/>
    </source>
</evidence>
<name>A0A2C9V795_MANES</name>
<accession>A0A2C9V795</accession>
<reference evidence="1" key="1">
    <citation type="submission" date="2016-02" db="EMBL/GenBank/DDBJ databases">
        <title>WGS assembly of Manihot esculenta.</title>
        <authorList>
            <person name="Bredeson J.V."/>
            <person name="Prochnik S.E."/>
            <person name="Lyons J.B."/>
            <person name="Schmutz J."/>
            <person name="Grimwood J."/>
            <person name="Vrebalov J."/>
            <person name="Bart R.S."/>
            <person name="Amuge T."/>
            <person name="Ferguson M.E."/>
            <person name="Green R."/>
            <person name="Putnam N."/>
            <person name="Stites J."/>
            <person name="Rounsley S."/>
            <person name="Rokhsar D.S."/>
        </authorList>
    </citation>
    <scope>NUCLEOTIDE SEQUENCE [LARGE SCALE GENOMIC DNA]</scope>
    <source>
        <tissue evidence="1">Leaf</tissue>
    </source>
</reference>
<gene>
    <name evidence="1" type="ORF">MANES_09G027300</name>
</gene>
<proteinExistence type="predicted"/>